<reference evidence="1" key="2">
    <citation type="submission" date="2014-05" db="EMBL/GenBank/DDBJ databases">
        <title>The genome and life-stage specific transcriptomes of Globodera pallida elucidate key aspects of plant parasitism by a cyst nematode.</title>
        <authorList>
            <person name="Cotton J.A."/>
            <person name="Lilley C.J."/>
            <person name="Jones L.M."/>
            <person name="Kikuchi T."/>
            <person name="Reid A.J."/>
            <person name="Thorpe P."/>
            <person name="Tsai I.J."/>
            <person name="Beasley H."/>
            <person name="Blok V."/>
            <person name="Cock P.J.A."/>
            <person name="Van den Akker S.E."/>
            <person name="Holroyd N."/>
            <person name="Hunt M."/>
            <person name="Mantelin S."/>
            <person name="Naghra H."/>
            <person name="Pain A."/>
            <person name="Palomares-Rius J.E."/>
            <person name="Zarowiecki M."/>
            <person name="Berriman M."/>
            <person name="Jones J.T."/>
            <person name="Urwin P.E."/>
        </authorList>
    </citation>
    <scope>NUCLEOTIDE SEQUENCE [LARGE SCALE GENOMIC DNA]</scope>
    <source>
        <strain evidence="1">Lindley</strain>
    </source>
</reference>
<proteinExistence type="predicted"/>
<keyword evidence="1" id="KW-1185">Reference proteome</keyword>
<evidence type="ECO:0000313" key="2">
    <source>
        <dbReference type="WBParaSite" id="GPLIN_001419700"/>
    </source>
</evidence>
<sequence length="115" mass="13400">MGDSNPDSPIWHRRETIKNAIALVCVKRRQGKALLRWLSLHAFLEPLRPSRAENRENTPSQFARRHCQAQSEALRKHRNSRSLKKFSFDNQSIRLKQSEVLVTRSGIPPISRDKF</sequence>
<name>A0A183CMU0_GLOPA</name>
<dbReference type="Proteomes" id="UP000050741">
    <property type="component" value="Unassembled WGS sequence"/>
</dbReference>
<reference evidence="1" key="1">
    <citation type="submission" date="2013-12" db="EMBL/GenBank/DDBJ databases">
        <authorList>
            <person name="Aslett M."/>
        </authorList>
    </citation>
    <scope>NUCLEOTIDE SEQUENCE [LARGE SCALE GENOMIC DNA]</scope>
    <source>
        <strain evidence="1">Lindley</strain>
    </source>
</reference>
<protein>
    <submittedName>
        <fullName evidence="2">Integron gene cassette protein</fullName>
    </submittedName>
</protein>
<evidence type="ECO:0000313" key="1">
    <source>
        <dbReference type="Proteomes" id="UP000050741"/>
    </source>
</evidence>
<dbReference type="WBParaSite" id="GPLIN_001419700">
    <property type="protein sequence ID" value="GPLIN_001419700"/>
    <property type="gene ID" value="GPLIN_001419700"/>
</dbReference>
<organism evidence="1 2">
    <name type="scientific">Globodera pallida</name>
    <name type="common">Potato cyst nematode worm</name>
    <name type="synonym">Heterodera pallida</name>
    <dbReference type="NCBI Taxonomy" id="36090"/>
    <lineage>
        <taxon>Eukaryota</taxon>
        <taxon>Metazoa</taxon>
        <taxon>Ecdysozoa</taxon>
        <taxon>Nematoda</taxon>
        <taxon>Chromadorea</taxon>
        <taxon>Rhabditida</taxon>
        <taxon>Tylenchina</taxon>
        <taxon>Tylenchomorpha</taxon>
        <taxon>Tylenchoidea</taxon>
        <taxon>Heteroderidae</taxon>
        <taxon>Heteroderinae</taxon>
        <taxon>Globodera</taxon>
    </lineage>
</organism>
<reference evidence="2" key="3">
    <citation type="submission" date="2016-06" db="UniProtKB">
        <authorList>
            <consortium name="WormBaseParasite"/>
        </authorList>
    </citation>
    <scope>IDENTIFICATION</scope>
</reference>
<dbReference type="AlphaFoldDB" id="A0A183CMU0"/>
<accession>A0A183CMU0</accession>